<keyword evidence="4" id="KW-1185">Reference proteome</keyword>
<evidence type="ECO:0000256" key="1">
    <source>
        <dbReference type="SAM" id="MobiDB-lite"/>
    </source>
</evidence>
<feature type="domain" description="NADAR" evidence="2">
    <location>
        <begin position="405"/>
        <end position="531"/>
    </location>
</feature>
<dbReference type="Gene3D" id="1.10.357.40">
    <property type="entry name" value="YbiA-like"/>
    <property type="match status" value="1"/>
</dbReference>
<evidence type="ECO:0000259" key="2">
    <source>
        <dbReference type="Pfam" id="PF08719"/>
    </source>
</evidence>
<feature type="region of interest" description="Disordered" evidence="1">
    <location>
        <begin position="155"/>
        <end position="220"/>
    </location>
</feature>
<reference evidence="3 4" key="1">
    <citation type="journal article" date="2018" name="Sci. Rep.">
        <title>Genome sequence of the cauliflower mushroom Sparassis crispa (Hanabiratake) and its association with beneficial usage.</title>
        <authorList>
            <person name="Kiyama R."/>
            <person name="Furutani Y."/>
            <person name="Kawaguchi K."/>
            <person name="Nakanishi T."/>
        </authorList>
    </citation>
    <scope>NUCLEOTIDE SEQUENCE [LARGE SCALE GENOMIC DNA]</scope>
</reference>
<accession>A0A401GD33</accession>
<dbReference type="Pfam" id="PF08719">
    <property type="entry name" value="NADAR"/>
    <property type="match status" value="1"/>
</dbReference>
<dbReference type="NCBIfam" id="TIGR02464">
    <property type="entry name" value="ribofla_fusion"/>
    <property type="match status" value="1"/>
</dbReference>
<feature type="compositionally biased region" description="Polar residues" evidence="1">
    <location>
        <begin position="25"/>
        <end position="39"/>
    </location>
</feature>
<dbReference type="InterPro" id="IPR012816">
    <property type="entry name" value="NADAR"/>
</dbReference>
<name>A0A401GD33_9APHY</name>
<dbReference type="RefSeq" id="XP_027610968.1">
    <property type="nucleotide sequence ID" value="XM_027755167.1"/>
</dbReference>
<gene>
    <name evidence="3" type="ORF">SCP_0212570</name>
</gene>
<dbReference type="EMBL" id="BFAD01000002">
    <property type="protein sequence ID" value="GBE80055.1"/>
    <property type="molecule type" value="Genomic_DNA"/>
</dbReference>
<sequence length="537" mass="59718">MGNNPSRAGTYGYDYDLAQRYPRSGTLSRSRTQRPQEFQSTRRRHRSEDYYPEEQAYRPQHAPQGLVPVFAPQPFLPGYAQPQYFQPPPPQMTFVQQPVPVTAPPPGFVYSQPQVAVQHGVQPALAQPTMRVPVVQAATMQMPEPVIPVQYQQQQTAAQPPVIPQMPPPPPPVQAPSMPSPVTFPEPQISNPTPRPHSRPTRLAPGQYGHQEHATSPYDDFYGLYPHNPIPVPPKNFFLDSPYRSILRNLKESGEVVDPFSKLQRTNSVPIGSFRSHSGSGGSRQGRRRGLLGVFGSRRRHDDDDDQAQQESAPVVGGVHAGMPTLQEMPDGTKALVYSIPPQMVQVAGAAPAPIVPVLTPMPMPEPAHSASPNPAVRTGTPAPLRPHALKIDRQNELSGLLHFSPHGVRYEHKRYPTAFHLLEAFKFMESRPDIAERIRKCTTPNDAAAIAADKQRHIRPDWEHVVLQMMDVALYHKFVQHPDLRALLMHTGTAELVYSELNDPFWGDGSLGEGANELGKALMRVRDRLRTEGLNT</sequence>
<dbReference type="STRING" id="139825.A0A401GD33"/>
<protein>
    <recommendedName>
        <fullName evidence="2">NADAR domain-containing protein</fullName>
    </recommendedName>
</protein>
<dbReference type="AlphaFoldDB" id="A0A401GD33"/>
<comment type="caution">
    <text evidence="3">The sequence shown here is derived from an EMBL/GenBank/DDBJ whole genome shotgun (WGS) entry which is preliminary data.</text>
</comment>
<dbReference type="InParanoid" id="A0A401GD33"/>
<dbReference type="CDD" id="cd15457">
    <property type="entry name" value="NADAR"/>
    <property type="match status" value="1"/>
</dbReference>
<dbReference type="SUPFAM" id="SSF143990">
    <property type="entry name" value="YbiA-like"/>
    <property type="match status" value="1"/>
</dbReference>
<dbReference type="GeneID" id="38776972"/>
<proteinExistence type="predicted"/>
<evidence type="ECO:0000313" key="3">
    <source>
        <dbReference type="EMBL" id="GBE80055.1"/>
    </source>
</evidence>
<dbReference type="InterPro" id="IPR037238">
    <property type="entry name" value="YbiA-like_sf"/>
</dbReference>
<dbReference type="OrthoDB" id="206452at2759"/>
<organism evidence="3 4">
    <name type="scientific">Sparassis crispa</name>
    <dbReference type="NCBI Taxonomy" id="139825"/>
    <lineage>
        <taxon>Eukaryota</taxon>
        <taxon>Fungi</taxon>
        <taxon>Dikarya</taxon>
        <taxon>Basidiomycota</taxon>
        <taxon>Agaricomycotina</taxon>
        <taxon>Agaricomycetes</taxon>
        <taxon>Polyporales</taxon>
        <taxon>Sparassidaceae</taxon>
        <taxon>Sparassis</taxon>
    </lineage>
</organism>
<feature type="region of interest" description="Disordered" evidence="1">
    <location>
        <begin position="268"/>
        <end position="289"/>
    </location>
</feature>
<evidence type="ECO:0000313" key="4">
    <source>
        <dbReference type="Proteomes" id="UP000287166"/>
    </source>
</evidence>
<dbReference type="Proteomes" id="UP000287166">
    <property type="component" value="Unassembled WGS sequence"/>
</dbReference>
<feature type="compositionally biased region" description="Pro residues" evidence="1">
    <location>
        <begin position="161"/>
        <end position="184"/>
    </location>
</feature>
<feature type="region of interest" description="Disordered" evidence="1">
    <location>
        <begin position="1"/>
        <end position="50"/>
    </location>
</feature>